<evidence type="ECO:0000313" key="9">
    <source>
        <dbReference type="EMBL" id="MBE8713766.1"/>
    </source>
</evidence>
<keyword evidence="3" id="KW-0813">Transport</keyword>
<feature type="transmembrane region" description="Helical" evidence="8">
    <location>
        <begin position="157"/>
        <end position="180"/>
    </location>
</feature>
<keyword evidence="10" id="KW-1185">Reference proteome</keyword>
<feature type="transmembrane region" description="Helical" evidence="8">
    <location>
        <begin position="247"/>
        <end position="275"/>
    </location>
</feature>
<evidence type="ECO:0000256" key="2">
    <source>
        <dbReference type="ARBA" id="ARBA00007935"/>
    </source>
</evidence>
<evidence type="ECO:0000256" key="8">
    <source>
        <dbReference type="SAM" id="Phobius"/>
    </source>
</evidence>
<dbReference type="PROSITE" id="PS51257">
    <property type="entry name" value="PROKAR_LIPOPROTEIN"/>
    <property type="match status" value="1"/>
</dbReference>
<comment type="similarity">
    <text evidence="2">Belongs to the binding-protein-dependent transport system permease family. FecCD subfamily.</text>
</comment>
<evidence type="ECO:0000256" key="7">
    <source>
        <dbReference type="ARBA" id="ARBA00023136"/>
    </source>
</evidence>
<feature type="transmembrane region" description="Helical" evidence="8">
    <location>
        <begin position="200"/>
        <end position="220"/>
    </location>
</feature>
<comment type="subcellular location">
    <subcellularLocation>
        <location evidence="1">Cell membrane</location>
        <topology evidence="1">Multi-pass membrane protein</topology>
    </subcellularLocation>
</comment>
<dbReference type="GO" id="GO:0022857">
    <property type="term" value="F:transmembrane transporter activity"/>
    <property type="evidence" value="ECO:0007669"/>
    <property type="project" value="InterPro"/>
</dbReference>
<feature type="transmembrane region" description="Helical" evidence="8">
    <location>
        <begin position="63"/>
        <end position="84"/>
    </location>
</feature>
<dbReference type="InterPro" id="IPR000522">
    <property type="entry name" value="ABC_transptr_permease_BtuC"/>
</dbReference>
<dbReference type="Gene3D" id="1.10.3470.10">
    <property type="entry name" value="ABC transporter involved in vitamin B12 uptake, BtuC"/>
    <property type="match status" value="1"/>
</dbReference>
<organism evidence="9 10">
    <name type="scientific">Sphingobacterium hungaricum</name>
    <dbReference type="NCBI Taxonomy" id="2082723"/>
    <lineage>
        <taxon>Bacteria</taxon>
        <taxon>Pseudomonadati</taxon>
        <taxon>Bacteroidota</taxon>
        <taxon>Sphingobacteriia</taxon>
        <taxon>Sphingobacteriales</taxon>
        <taxon>Sphingobacteriaceae</taxon>
        <taxon>Sphingobacterium</taxon>
    </lineage>
</organism>
<dbReference type="InterPro" id="IPR037294">
    <property type="entry name" value="ABC_BtuC-like"/>
</dbReference>
<proteinExistence type="inferred from homology"/>
<dbReference type="PANTHER" id="PTHR30472:SF25">
    <property type="entry name" value="ABC TRANSPORTER PERMEASE PROTEIN MJ0876-RELATED"/>
    <property type="match status" value="1"/>
</dbReference>
<evidence type="ECO:0000256" key="5">
    <source>
        <dbReference type="ARBA" id="ARBA00022692"/>
    </source>
</evidence>
<dbReference type="GO" id="GO:0005886">
    <property type="term" value="C:plasma membrane"/>
    <property type="evidence" value="ECO:0007669"/>
    <property type="project" value="UniProtKB-SubCell"/>
</dbReference>
<keyword evidence="7 8" id="KW-0472">Membrane</keyword>
<evidence type="ECO:0000256" key="4">
    <source>
        <dbReference type="ARBA" id="ARBA00022475"/>
    </source>
</evidence>
<keyword evidence="4" id="KW-1003">Cell membrane</keyword>
<sequence length="344" mass="36289">MRIIGLLLVLLAIACVCSICIGAVKIPVDSLFSIVLNNFGIESEKLFTAQQQAVFSSLRLPRMLLGVLVGATISIAGASIQGLFRNPLAEPSLIGISSGASLFAVLMIVLEARFFQSITAIFGYYALAIAAFVGAVLTTFIVYRFSVKNGRTDVTSLLLIGIAINALVGAFTGLLTYIASDEQLRNITFWSLGSLGGANWKTVSALLPFSIISIVGLLLFGKTLNAISLGESQAEHLGFSLHKSKKLIILFAAIGVGAAVAVSGIISFIGLVVPHILRMSVTGNNRFVLPASAILGACILVAADLIARTIVAPTELPIGILTAIIGVPVFLYIIFKERKRRISG</sequence>
<evidence type="ECO:0000256" key="1">
    <source>
        <dbReference type="ARBA" id="ARBA00004651"/>
    </source>
</evidence>
<dbReference type="FunFam" id="1.10.3470.10:FF:000001">
    <property type="entry name" value="Vitamin B12 ABC transporter permease BtuC"/>
    <property type="match status" value="1"/>
</dbReference>
<accession>A0A928UYK4</accession>
<dbReference type="AlphaFoldDB" id="A0A928UYK4"/>
<protein>
    <submittedName>
        <fullName evidence="9">Fe3+-siderophore ABC transporter permease</fullName>
    </submittedName>
</protein>
<comment type="caution">
    <text evidence="9">The sequence shown here is derived from an EMBL/GenBank/DDBJ whole genome shotgun (WGS) entry which is preliminary data.</text>
</comment>
<dbReference type="SUPFAM" id="SSF81345">
    <property type="entry name" value="ABC transporter involved in vitamin B12 uptake, BtuC"/>
    <property type="match status" value="1"/>
</dbReference>
<feature type="transmembrane region" description="Helical" evidence="8">
    <location>
        <begin position="287"/>
        <end position="306"/>
    </location>
</feature>
<keyword evidence="6 8" id="KW-1133">Transmembrane helix</keyword>
<feature type="transmembrane region" description="Helical" evidence="8">
    <location>
        <begin position="318"/>
        <end position="335"/>
    </location>
</feature>
<dbReference type="Proteomes" id="UP000616201">
    <property type="component" value="Unassembled WGS sequence"/>
</dbReference>
<reference evidence="9" key="1">
    <citation type="submission" date="2018-02" db="EMBL/GenBank/DDBJ databases">
        <authorList>
            <person name="Vasarhelyi B.M."/>
            <person name="Deshmukh S."/>
            <person name="Balint B."/>
            <person name="Kukolya J."/>
        </authorList>
    </citation>
    <scope>NUCLEOTIDE SEQUENCE</scope>
    <source>
        <strain evidence="9">KB22</strain>
    </source>
</reference>
<feature type="transmembrane region" description="Helical" evidence="8">
    <location>
        <begin position="91"/>
        <end position="110"/>
    </location>
</feature>
<feature type="transmembrane region" description="Helical" evidence="8">
    <location>
        <begin position="122"/>
        <end position="145"/>
    </location>
</feature>
<name>A0A928UYK4_9SPHI</name>
<gene>
    <name evidence="9" type="ORF">C4F49_08740</name>
</gene>
<evidence type="ECO:0000256" key="6">
    <source>
        <dbReference type="ARBA" id="ARBA00022989"/>
    </source>
</evidence>
<dbReference type="PANTHER" id="PTHR30472">
    <property type="entry name" value="FERRIC ENTEROBACTIN TRANSPORT SYSTEM PERMEASE PROTEIN"/>
    <property type="match status" value="1"/>
</dbReference>
<dbReference type="CDD" id="cd06550">
    <property type="entry name" value="TM_ABC_iron-siderophores_like"/>
    <property type="match status" value="1"/>
</dbReference>
<dbReference type="EMBL" id="PRDK01000005">
    <property type="protein sequence ID" value="MBE8713766.1"/>
    <property type="molecule type" value="Genomic_DNA"/>
</dbReference>
<dbReference type="GO" id="GO:0033214">
    <property type="term" value="P:siderophore-iron import into cell"/>
    <property type="evidence" value="ECO:0007669"/>
    <property type="project" value="TreeGrafter"/>
</dbReference>
<evidence type="ECO:0000313" key="10">
    <source>
        <dbReference type="Proteomes" id="UP000616201"/>
    </source>
</evidence>
<evidence type="ECO:0000256" key="3">
    <source>
        <dbReference type="ARBA" id="ARBA00022448"/>
    </source>
</evidence>
<dbReference type="Pfam" id="PF01032">
    <property type="entry name" value="FecCD"/>
    <property type="match status" value="1"/>
</dbReference>
<keyword evidence="5 8" id="KW-0812">Transmembrane</keyword>